<evidence type="ECO:0000256" key="5">
    <source>
        <dbReference type="ARBA" id="ARBA00023125"/>
    </source>
</evidence>
<evidence type="ECO:0000259" key="6">
    <source>
        <dbReference type="Pfam" id="PF08646"/>
    </source>
</evidence>
<evidence type="ECO:0000256" key="1">
    <source>
        <dbReference type="ARBA" id="ARBA00005690"/>
    </source>
</evidence>
<organism evidence="7 8">
    <name type="scientific">Stentor coeruleus</name>
    <dbReference type="NCBI Taxonomy" id="5963"/>
    <lineage>
        <taxon>Eukaryota</taxon>
        <taxon>Sar</taxon>
        <taxon>Alveolata</taxon>
        <taxon>Ciliophora</taxon>
        <taxon>Postciliodesmatophora</taxon>
        <taxon>Heterotrichea</taxon>
        <taxon>Heterotrichida</taxon>
        <taxon>Stentoridae</taxon>
        <taxon>Stentor</taxon>
    </lineage>
</organism>
<dbReference type="Proteomes" id="UP000187209">
    <property type="component" value="Unassembled WGS sequence"/>
</dbReference>
<reference evidence="7 8" key="1">
    <citation type="submission" date="2016-11" db="EMBL/GenBank/DDBJ databases">
        <title>The macronuclear genome of Stentor coeruleus: a giant cell with tiny introns.</title>
        <authorList>
            <person name="Slabodnick M."/>
            <person name="Ruby J.G."/>
            <person name="Reiff S.B."/>
            <person name="Swart E.C."/>
            <person name="Gosai S."/>
            <person name="Prabakaran S."/>
            <person name="Witkowska E."/>
            <person name="Larue G.E."/>
            <person name="Fisher S."/>
            <person name="Freeman R.M."/>
            <person name="Gunawardena J."/>
            <person name="Chu W."/>
            <person name="Stover N.A."/>
            <person name="Gregory B.D."/>
            <person name="Nowacki M."/>
            <person name="Derisi J."/>
            <person name="Roy S.W."/>
            <person name="Marshall W.F."/>
            <person name="Sood P."/>
        </authorList>
    </citation>
    <scope>NUCLEOTIDE SEQUENCE [LARGE SCALE GENOMIC DNA]</scope>
    <source>
        <strain evidence="7">WM001</strain>
    </source>
</reference>
<keyword evidence="5" id="KW-0238">DNA-binding</keyword>
<dbReference type="Pfam" id="PF08646">
    <property type="entry name" value="Rep_fac-A_C"/>
    <property type="match status" value="1"/>
</dbReference>
<dbReference type="CDD" id="cd04476">
    <property type="entry name" value="RPA1_DBD_C"/>
    <property type="match status" value="1"/>
</dbReference>
<keyword evidence="8" id="KW-1185">Reference proteome</keyword>
<dbReference type="InterPro" id="IPR047192">
    <property type="entry name" value="Euk_RPA1_DBD_C"/>
</dbReference>
<dbReference type="EMBL" id="MPUH01000317">
    <property type="protein sequence ID" value="OMJ83060.1"/>
    <property type="molecule type" value="Genomic_DNA"/>
</dbReference>
<dbReference type="Gene3D" id="2.40.50.140">
    <property type="entry name" value="Nucleic acid-binding proteins"/>
    <property type="match status" value="4"/>
</dbReference>
<dbReference type="AlphaFoldDB" id="A0A1R2C259"/>
<evidence type="ECO:0000313" key="7">
    <source>
        <dbReference type="EMBL" id="OMJ83060.1"/>
    </source>
</evidence>
<keyword evidence="4" id="KW-0862">Zinc</keyword>
<dbReference type="PANTHER" id="PTHR47165:SF4">
    <property type="entry name" value="OS03G0429900 PROTEIN"/>
    <property type="match status" value="1"/>
</dbReference>
<evidence type="ECO:0000256" key="4">
    <source>
        <dbReference type="ARBA" id="ARBA00022833"/>
    </source>
</evidence>
<keyword evidence="3" id="KW-0863">Zinc-finger</keyword>
<dbReference type="OrthoDB" id="1751331at2759"/>
<dbReference type="SUPFAM" id="SSF50249">
    <property type="entry name" value="Nucleic acid-binding proteins"/>
    <property type="match status" value="2"/>
</dbReference>
<dbReference type="PANTHER" id="PTHR47165">
    <property type="entry name" value="OS03G0429900 PROTEIN"/>
    <property type="match status" value="1"/>
</dbReference>
<comment type="similarity">
    <text evidence="1">Belongs to the replication factor A protein 1 family.</text>
</comment>
<comment type="caution">
    <text evidence="7">The sequence shown here is derived from an EMBL/GenBank/DDBJ whole genome shotgun (WGS) entry which is preliminary data.</text>
</comment>
<sequence length="506" mass="57306">MLTKGAIESLFTLSLAENPPITLQIISVKLRKSGYILKISDSSYYTKALYINHNPIPSLYSIISLQNYEFFNNSKLLILLNHTKLQDSTSKIGNPIEFPIQNLIKSGPLFTPIRSISFSSTSWLIKARLIEKSEVELADNHQGLCFWGTFMDENNDDIQLIFLNSFVDSFYTELQEKKLYLISGGKLRKNYRKNSNSKLRAAIFVEKSTKIIEVFDDKTVKLDKYTFTDIKTLYKLTIPKRIDTCGVIKSIHKSEVTSVEIQDLSNSVIQLFCNEFSNKTAKFSVIVCKNVQYEPNSGILISDSSSQILVNPLGIAEVDALKELSMAYWKSIQYYHTISEVKELIFSKVLPDEIEFTGTIGEILCSDLHPFWYPACINIDRCSKKVESHSSGFYYCVHCNTKSGGFVYRYGVEICIYDCTGKIILKAFDPVARALLGVSAEELVMNYYSDKKSLDRFFGSVVGNQMIFTIASKQISKSIPISKIQLINPSSMSKALMSEIREVVKL</sequence>
<proteinExistence type="inferred from homology"/>
<dbReference type="GO" id="GO:0008270">
    <property type="term" value="F:zinc ion binding"/>
    <property type="evidence" value="ECO:0007669"/>
    <property type="project" value="UniProtKB-KW"/>
</dbReference>
<accession>A0A1R2C259</accession>
<dbReference type="InterPro" id="IPR012340">
    <property type="entry name" value="NA-bd_OB-fold"/>
</dbReference>
<evidence type="ECO:0000256" key="2">
    <source>
        <dbReference type="ARBA" id="ARBA00022723"/>
    </source>
</evidence>
<keyword evidence="2" id="KW-0479">Metal-binding</keyword>
<dbReference type="InterPro" id="IPR013955">
    <property type="entry name" value="Rep_factor-A_C"/>
</dbReference>
<name>A0A1R2C259_9CILI</name>
<dbReference type="GO" id="GO:0003677">
    <property type="term" value="F:DNA binding"/>
    <property type="evidence" value="ECO:0007669"/>
    <property type="project" value="UniProtKB-KW"/>
</dbReference>
<evidence type="ECO:0000256" key="3">
    <source>
        <dbReference type="ARBA" id="ARBA00022771"/>
    </source>
</evidence>
<gene>
    <name evidence="7" type="ORF">SteCoe_16095</name>
</gene>
<evidence type="ECO:0000313" key="8">
    <source>
        <dbReference type="Proteomes" id="UP000187209"/>
    </source>
</evidence>
<protein>
    <recommendedName>
        <fullName evidence="6">Replication factor A C-terminal domain-containing protein</fullName>
    </recommendedName>
</protein>
<feature type="domain" description="Replication factor A C-terminal" evidence="6">
    <location>
        <begin position="369"/>
        <end position="474"/>
    </location>
</feature>